<dbReference type="InterPro" id="IPR001584">
    <property type="entry name" value="Integrase_cat-core"/>
</dbReference>
<dbReference type="SUPFAM" id="SSF53098">
    <property type="entry name" value="Ribonuclease H-like"/>
    <property type="match status" value="1"/>
</dbReference>
<organism evidence="4 5">
    <name type="scientific">Aedes albopictus</name>
    <name type="common">Asian tiger mosquito</name>
    <name type="synonym">Stegomyia albopicta</name>
    <dbReference type="NCBI Taxonomy" id="7160"/>
    <lineage>
        <taxon>Eukaryota</taxon>
        <taxon>Metazoa</taxon>
        <taxon>Ecdysozoa</taxon>
        <taxon>Arthropoda</taxon>
        <taxon>Hexapoda</taxon>
        <taxon>Insecta</taxon>
        <taxon>Pterygota</taxon>
        <taxon>Neoptera</taxon>
        <taxon>Endopterygota</taxon>
        <taxon>Diptera</taxon>
        <taxon>Nematocera</taxon>
        <taxon>Culicoidea</taxon>
        <taxon>Culicidae</taxon>
        <taxon>Culicinae</taxon>
        <taxon>Aedini</taxon>
        <taxon>Aedes</taxon>
        <taxon>Stegomyia</taxon>
    </lineage>
</organism>
<evidence type="ECO:0000256" key="2">
    <source>
        <dbReference type="SAM" id="Phobius"/>
    </source>
</evidence>
<dbReference type="InterPro" id="IPR040676">
    <property type="entry name" value="DUF5641"/>
</dbReference>
<feature type="domain" description="Integrase catalytic" evidence="3">
    <location>
        <begin position="474"/>
        <end position="656"/>
    </location>
</feature>
<dbReference type="InterPro" id="IPR008042">
    <property type="entry name" value="Retrotrans_Pao"/>
</dbReference>
<evidence type="ECO:0000256" key="1">
    <source>
        <dbReference type="SAM" id="MobiDB-lite"/>
    </source>
</evidence>
<sequence>MRKDIAAIIDDGRRPTKRQVLRCVMSLFDPLGLLAMYTVHGKILIQSIWRSGKDWDEEIGDEEFHRWMKWKRVLNQVDSIRLPRYYIGKTVSSALGSVQLHLFVDASEEAYAAAAYFRFTLLDGTIICSLVAAKTKVAPLKPLSIPRLELQAAVLGARLAIFIGENHTISIERRVFWSDSSTVLAWIRSDARRYRQYVACRIGELLTITEASEWKWVPTNMNTADEATKWGSGPCLSTNGRWFQGPQFLYSPEQHWPQQSHMKNICTEEELRSCFVNNVSRHVPLIPVERFSRWIRLLRATAYALRFIYNIRRTKQQRNTGPLGSEEMREAENVPWRLCQEESFPSEISQLNSKKSEVSKSSPIANLSPYLDELGVLRQNGRIGSASYVGFNTKFPIILPKAHQITVLLLEDFHRRNHHINIETVVNEIRQNFYIPQLRIAVRKTARNCQWCKIYKSQPSTPKMAPLPAARLASFERPFSYVGVDFFGPILVKVGRSHAKRWVALFTCLTIRAVHLEVAHSLSTESCITFFRRFIARREAPLEVYSDNGTNFQGAEKLLREQINNGLAESFTNSNTKWFFNPPSAPHMGGAWERMVRSVKAAIENIDTGRKLNDEGLLTLLTEAEGIVNSRPLTYLPLDSEEQEALTPNHFLLGSTTGVKQPPAIPTDQRDAVSNNWKQIRHQLDIFWNRWLREYLPTICRRTKWFSDTKPIEVGDLVLVAEGAKRNSWTRGRVTEIQPGPDGRVRRATVQTCSGFMRRPVCKLALLDVQDPCKTAPNTQSYGGGNVPKLTGNAEGLILRPARTTHTNRRDNAIPADSIASHDQNKTENETSEMNANPKSVVM</sequence>
<keyword evidence="2" id="KW-1133">Transmembrane helix</keyword>
<proteinExistence type="predicted"/>
<dbReference type="RefSeq" id="XP_062713447.1">
    <property type="nucleotide sequence ID" value="XM_062857463.1"/>
</dbReference>
<dbReference type="InterPro" id="IPR041588">
    <property type="entry name" value="Integrase_H2C2"/>
</dbReference>
<accession>A0ABM1ZJV4</accession>
<keyword evidence="2" id="KW-0472">Membrane</keyword>
<protein>
    <recommendedName>
        <fullName evidence="3">Integrase catalytic domain-containing protein</fullName>
    </recommendedName>
</protein>
<dbReference type="EnsemblMetazoa" id="AALFPA23_019170.R28205">
    <property type="protein sequence ID" value="AALFPA23_019170.P28205"/>
    <property type="gene ID" value="AALFPA23_019170"/>
</dbReference>
<dbReference type="Pfam" id="PF05380">
    <property type="entry name" value="Peptidase_A17"/>
    <property type="match status" value="1"/>
</dbReference>
<reference evidence="4" key="2">
    <citation type="submission" date="2025-05" db="UniProtKB">
        <authorList>
            <consortium name="EnsemblMetazoa"/>
        </authorList>
    </citation>
    <scope>IDENTIFICATION</scope>
    <source>
        <strain evidence="4">Foshan</strain>
    </source>
</reference>
<evidence type="ECO:0000259" key="3">
    <source>
        <dbReference type="PROSITE" id="PS50994"/>
    </source>
</evidence>
<feature type="compositionally biased region" description="Polar residues" evidence="1">
    <location>
        <begin position="832"/>
        <end position="843"/>
    </location>
</feature>
<feature type="transmembrane region" description="Helical" evidence="2">
    <location>
        <begin position="20"/>
        <end position="39"/>
    </location>
</feature>
<keyword evidence="5" id="KW-1185">Reference proteome</keyword>
<dbReference type="InterPro" id="IPR036397">
    <property type="entry name" value="RNaseH_sf"/>
</dbReference>
<dbReference type="Proteomes" id="UP000069940">
    <property type="component" value="Unassembled WGS sequence"/>
</dbReference>
<dbReference type="Pfam" id="PF18701">
    <property type="entry name" value="DUF5641"/>
    <property type="match status" value="1"/>
</dbReference>
<evidence type="ECO:0000313" key="5">
    <source>
        <dbReference type="Proteomes" id="UP000069940"/>
    </source>
</evidence>
<dbReference type="Gene3D" id="3.30.420.10">
    <property type="entry name" value="Ribonuclease H-like superfamily/Ribonuclease H"/>
    <property type="match status" value="1"/>
</dbReference>
<dbReference type="PROSITE" id="PS50994">
    <property type="entry name" value="INTEGRASE"/>
    <property type="match status" value="1"/>
</dbReference>
<reference evidence="5" key="1">
    <citation type="journal article" date="2015" name="Proc. Natl. Acad. Sci. U.S.A.">
        <title>Genome sequence of the Asian Tiger mosquito, Aedes albopictus, reveals insights into its biology, genetics, and evolution.</title>
        <authorList>
            <person name="Chen X.G."/>
            <person name="Jiang X."/>
            <person name="Gu J."/>
            <person name="Xu M."/>
            <person name="Wu Y."/>
            <person name="Deng Y."/>
            <person name="Zhang C."/>
            <person name="Bonizzoni M."/>
            <person name="Dermauw W."/>
            <person name="Vontas J."/>
            <person name="Armbruster P."/>
            <person name="Huang X."/>
            <person name="Yang Y."/>
            <person name="Zhang H."/>
            <person name="He W."/>
            <person name="Peng H."/>
            <person name="Liu Y."/>
            <person name="Wu K."/>
            <person name="Chen J."/>
            <person name="Lirakis M."/>
            <person name="Topalis P."/>
            <person name="Van Leeuwen T."/>
            <person name="Hall A.B."/>
            <person name="Jiang X."/>
            <person name="Thorpe C."/>
            <person name="Mueller R.L."/>
            <person name="Sun C."/>
            <person name="Waterhouse R.M."/>
            <person name="Yan G."/>
            <person name="Tu Z.J."/>
            <person name="Fang X."/>
            <person name="James A.A."/>
        </authorList>
    </citation>
    <scope>NUCLEOTIDE SEQUENCE [LARGE SCALE GENOMIC DNA]</scope>
    <source>
        <strain evidence="5">Foshan</strain>
    </source>
</reference>
<dbReference type="PANTHER" id="PTHR47331">
    <property type="entry name" value="PHD-TYPE DOMAIN-CONTAINING PROTEIN"/>
    <property type="match status" value="1"/>
</dbReference>
<feature type="region of interest" description="Disordered" evidence="1">
    <location>
        <begin position="801"/>
        <end position="843"/>
    </location>
</feature>
<dbReference type="Gene3D" id="1.10.340.70">
    <property type="match status" value="1"/>
</dbReference>
<dbReference type="InterPro" id="IPR012337">
    <property type="entry name" value="RNaseH-like_sf"/>
</dbReference>
<evidence type="ECO:0000313" key="4">
    <source>
        <dbReference type="EnsemblMetazoa" id="AALFPA23_019170.P28205"/>
    </source>
</evidence>
<keyword evidence="2" id="KW-0812">Transmembrane</keyword>
<dbReference type="Pfam" id="PF17921">
    <property type="entry name" value="Integrase_H2C2"/>
    <property type="match status" value="1"/>
</dbReference>
<dbReference type="GeneID" id="134290342"/>
<name>A0ABM1ZJV4_AEDAL</name>